<dbReference type="GO" id="GO:0008168">
    <property type="term" value="F:methyltransferase activity"/>
    <property type="evidence" value="ECO:0007669"/>
    <property type="project" value="UniProtKB-KW"/>
</dbReference>
<evidence type="ECO:0000256" key="3">
    <source>
        <dbReference type="ARBA" id="ARBA00022679"/>
    </source>
</evidence>
<keyword evidence="1 5" id="KW-0169">Cobalamin biosynthesis</keyword>
<dbReference type="GO" id="GO:0032259">
    <property type="term" value="P:methylation"/>
    <property type="evidence" value="ECO:0007669"/>
    <property type="project" value="UniProtKB-KW"/>
</dbReference>
<evidence type="ECO:0000256" key="2">
    <source>
        <dbReference type="ARBA" id="ARBA00022603"/>
    </source>
</evidence>
<dbReference type="PANTHER" id="PTHR35863:SF1">
    <property type="entry name" value="COBALT-PRECORRIN-5B C(1)-METHYLTRANSFERASE"/>
    <property type="match status" value="1"/>
</dbReference>
<dbReference type="PIRSF" id="PIRSF026782">
    <property type="entry name" value="CbiD"/>
    <property type="match status" value="1"/>
</dbReference>
<dbReference type="Proteomes" id="UP001272515">
    <property type="component" value="Unassembled WGS sequence"/>
</dbReference>
<evidence type="ECO:0000313" key="7">
    <source>
        <dbReference type="Proteomes" id="UP001272515"/>
    </source>
</evidence>
<dbReference type="PANTHER" id="PTHR35863">
    <property type="entry name" value="COBALT-PRECORRIN-5B C(1)-METHYLTRANSFERASE"/>
    <property type="match status" value="1"/>
</dbReference>
<accession>A0ABU3Z7W1</accession>
<dbReference type="EC" id="2.1.1.195" evidence="5"/>
<comment type="catalytic activity">
    <reaction evidence="5">
        <text>Co-precorrin-5B + S-adenosyl-L-methionine = Co-precorrin-6A + S-adenosyl-L-homocysteine</text>
        <dbReference type="Rhea" id="RHEA:26285"/>
        <dbReference type="ChEBI" id="CHEBI:57856"/>
        <dbReference type="ChEBI" id="CHEBI:59789"/>
        <dbReference type="ChEBI" id="CHEBI:60063"/>
        <dbReference type="ChEBI" id="CHEBI:60064"/>
        <dbReference type="EC" id="2.1.1.195"/>
    </reaction>
</comment>
<dbReference type="EMBL" id="JAWJZB010000003">
    <property type="protein sequence ID" value="MDV5087797.1"/>
    <property type="molecule type" value="Genomic_DNA"/>
</dbReference>
<comment type="pathway">
    <text evidence="5">Cofactor biosynthesis; adenosylcobalamin biosynthesis; cob(II)yrinate a,c-diamide from sirohydrochlorin (anaerobic route): step 6/10.</text>
</comment>
<comment type="caution">
    <text evidence="6">The sequence shown here is derived from an EMBL/GenBank/DDBJ whole genome shotgun (WGS) entry which is preliminary data.</text>
</comment>
<evidence type="ECO:0000313" key="6">
    <source>
        <dbReference type="EMBL" id="MDV5087797.1"/>
    </source>
</evidence>
<evidence type="ECO:0000256" key="4">
    <source>
        <dbReference type="ARBA" id="ARBA00022691"/>
    </source>
</evidence>
<dbReference type="Pfam" id="PF01888">
    <property type="entry name" value="CbiD"/>
    <property type="match status" value="1"/>
</dbReference>
<comment type="similarity">
    <text evidence="5">Belongs to the CbiD family.</text>
</comment>
<sequence length="372" mass="39780">MRVEDMKGGYTTGSCATAGMKAGLLALLDHTTVDSVYIENPQGQHIEVPIKSVEVISDTEAKVTVMKDGGDDPDVTHGNDVETTVSLDTTGELMFKAGFGVGTVTKPGLAMPPGEPAINPGPRAMMKIVFNEFCTRGQGVTVTVSVPNGLVLAKKTLNHTLGIEGGISIIGTTGIVKPMSEEGFKNSLIPQLKVMKANGCETAILVPGRIGQDLAERVLGISKNQMAETSNFIGFMLEQAAHIGFKRILIIGHIGKLIKLANGSFHTHNRMSDGRMETIVAYAALEGASQAVCEELFNCQTTESTFPILEREGLNGVYQRIVDRASLRSERYIGGEAQVGIIITTLDGRILGVDQRAQEIGAIEHWNIPCMS</sequence>
<keyword evidence="2 5" id="KW-0489">Methyltransferase</keyword>
<dbReference type="InterPro" id="IPR002748">
    <property type="entry name" value="CbiD"/>
</dbReference>
<proteinExistence type="inferred from homology"/>
<dbReference type="InterPro" id="IPR036074">
    <property type="entry name" value="CbiD_sf"/>
</dbReference>
<dbReference type="NCBIfam" id="TIGR00312">
    <property type="entry name" value="cbiD"/>
    <property type="match status" value="1"/>
</dbReference>
<keyword evidence="7" id="KW-1185">Reference proteome</keyword>
<protein>
    <recommendedName>
        <fullName evidence="5">Cobalt-precorrin-5B C(1)-methyltransferase</fullName>
        <ecNumber evidence="5">2.1.1.195</ecNumber>
    </recommendedName>
    <alternativeName>
        <fullName evidence="5">Cobalt-precorrin-6A synthase</fullName>
    </alternativeName>
</protein>
<gene>
    <name evidence="5 6" type="primary">cbiD</name>
    <name evidence="6" type="ORF">RVY80_02915</name>
</gene>
<dbReference type="Gene3D" id="3.30.2110.10">
    <property type="entry name" value="CbiD-like"/>
    <property type="match status" value="1"/>
</dbReference>
<dbReference type="SUPFAM" id="SSF111342">
    <property type="entry name" value="CbiD-like"/>
    <property type="match status" value="1"/>
</dbReference>
<name>A0ABU3Z7W1_9FIRM</name>
<evidence type="ECO:0000256" key="5">
    <source>
        <dbReference type="HAMAP-Rule" id="MF_00787"/>
    </source>
</evidence>
<keyword evidence="3 5" id="KW-0808">Transferase</keyword>
<comment type="function">
    <text evidence="5">Catalyzes the methylation of C-1 in cobalt-precorrin-5B to form cobalt-precorrin-6A.</text>
</comment>
<dbReference type="HAMAP" id="MF_00787">
    <property type="entry name" value="CbiD"/>
    <property type="match status" value="1"/>
</dbReference>
<organism evidence="6 7">
    <name type="scientific">Veillonella absiana</name>
    <dbReference type="NCBI Taxonomy" id="3079305"/>
    <lineage>
        <taxon>Bacteria</taxon>
        <taxon>Bacillati</taxon>
        <taxon>Bacillota</taxon>
        <taxon>Negativicutes</taxon>
        <taxon>Veillonellales</taxon>
        <taxon>Veillonellaceae</taxon>
        <taxon>Veillonella</taxon>
    </lineage>
</organism>
<reference evidence="6 7" key="1">
    <citation type="submission" date="2023-10" db="EMBL/GenBank/DDBJ databases">
        <title>Veillonella sp. nov., isolated from a pig farm feces dump.</title>
        <authorList>
            <person name="Chang Y.-H."/>
        </authorList>
    </citation>
    <scope>NUCLEOTIDE SEQUENCE [LARGE SCALE GENOMIC DNA]</scope>
    <source>
        <strain evidence="6 7">YH-vei2233</strain>
    </source>
</reference>
<keyword evidence="4 5" id="KW-0949">S-adenosyl-L-methionine</keyword>
<dbReference type="RefSeq" id="WP_317329623.1">
    <property type="nucleotide sequence ID" value="NZ_JAWJZA010000001.1"/>
</dbReference>
<evidence type="ECO:0000256" key="1">
    <source>
        <dbReference type="ARBA" id="ARBA00022573"/>
    </source>
</evidence>